<evidence type="ECO:0000256" key="13">
    <source>
        <dbReference type="ARBA" id="ARBA00046114"/>
    </source>
</evidence>
<evidence type="ECO:0000259" key="15">
    <source>
        <dbReference type="Pfam" id="PF13868"/>
    </source>
</evidence>
<reference evidence="16" key="1">
    <citation type="submission" date="2019-08" db="EMBL/GenBank/DDBJ databases">
        <title>The genome of the North American firefly Photinus pyralis.</title>
        <authorList>
            <consortium name="Photinus pyralis genome working group"/>
            <person name="Fallon T.R."/>
            <person name="Sander Lower S.E."/>
            <person name="Weng J.-K."/>
        </authorList>
    </citation>
    <scope>NUCLEOTIDE SEQUENCE</scope>
    <source>
        <strain evidence="16">TRF0915ILg1</strain>
        <tissue evidence="16">Whole body</tissue>
    </source>
</reference>
<comment type="subcellular location">
    <subcellularLocation>
        <location evidence="2">Cytoplasm</location>
        <location evidence="2">Cytoskeleton</location>
        <location evidence="2">Flagellum axoneme</location>
    </subcellularLocation>
    <subcellularLocation>
        <location evidence="1">Nucleus</location>
    </subcellularLocation>
</comment>
<evidence type="ECO:0000313" key="16">
    <source>
        <dbReference type="EMBL" id="KAF2898848.1"/>
    </source>
</evidence>
<dbReference type="Pfam" id="PF13868">
    <property type="entry name" value="TPH"/>
    <property type="match status" value="1"/>
</dbReference>
<sequence length="348" mass="42324">MKEKEANDLLQSAWIKDEEYRTLCMQKQIDQKEQYKRELHDQMILGEKTRRFQYEEFLREKKMLDDIVQRIHDEDVRAMEERMCKMKKTQQEIDAFKAAQELWKQKQKEVLAEENRKIQEYLLSKASDAKARQEAKERKEAAKAKICDDIAKQMYEAQRQQREREEIIMQLLEEEKKEELERRHQEEVEKELRQRIEVLTSLTRQMQEHEKQLRKQAEEDELYKEQLIAKIAEDERLEQLSNEKKRRKLIEVRKEVERMMIQRRQQKAEEMQRQLSILEEEQRAAEERKRLIQEERVRMLQEHAYNLIGYLPKGILQPDDLPHLASEVVDLYGGKHKTDVTKTEDCVK</sequence>
<keyword evidence="17" id="KW-1185">Reference proteome</keyword>
<feature type="coiled-coil region" evidence="14">
    <location>
        <begin position="155"/>
        <end position="298"/>
    </location>
</feature>
<dbReference type="OrthoDB" id="197839at2759"/>
<gene>
    <name evidence="16" type="ORF">ILUMI_07327</name>
</gene>
<dbReference type="PANTHER" id="PTHR19265:SF0">
    <property type="entry name" value="MEIOSIS-SPECIFIC NUCLEAR STRUCTURAL PROTEIN 1"/>
    <property type="match status" value="1"/>
</dbReference>
<feature type="domain" description="Trichohyalin-plectin-homology" evidence="15">
    <location>
        <begin position="17"/>
        <end position="313"/>
    </location>
</feature>
<name>A0A8K0D906_IGNLU</name>
<evidence type="ECO:0000256" key="9">
    <source>
        <dbReference type="ARBA" id="ARBA00023212"/>
    </source>
</evidence>
<evidence type="ECO:0000256" key="14">
    <source>
        <dbReference type="SAM" id="Coils"/>
    </source>
</evidence>
<comment type="caution">
    <text evidence="16">The sequence shown here is derived from an EMBL/GenBank/DDBJ whole genome shotgun (WGS) entry which is preliminary data.</text>
</comment>
<dbReference type="GO" id="GO:0051321">
    <property type="term" value="P:meiotic cell cycle"/>
    <property type="evidence" value="ECO:0007669"/>
    <property type="project" value="UniProtKB-KW"/>
</dbReference>
<dbReference type="EMBL" id="VTPC01003222">
    <property type="protein sequence ID" value="KAF2898848.1"/>
    <property type="molecule type" value="Genomic_DNA"/>
</dbReference>
<dbReference type="GO" id="GO:0031514">
    <property type="term" value="C:motile cilium"/>
    <property type="evidence" value="ECO:0007669"/>
    <property type="project" value="TreeGrafter"/>
</dbReference>
<proteinExistence type="inferred from homology"/>
<organism evidence="16 17">
    <name type="scientific">Ignelater luminosus</name>
    <name type="common">Cucubano</name>
    <name type="synonym">Pyrophorus luminosus</name>
    <dbReference type="NCBI Taxonomy" id="2038154"/>
    <lineage>
        <taxon>Eukaryota</taxon>
        <taxon>Metazoa</taxon>
        <taxon>Ecdysozoa</taxon>
        <taxon>Arthropoda</taxon>
        <taxon>Hexapoda</taxon>
        <taxon>Insecta</taxon>
        <taxon>Pterygota</taxon>
        <taxon>Neoptera</taxon>
        <taxon>Endopterygota</taxon>
        <taxon>Coleoptera</taxon>
        <taxon>Polyphaga</taxon>
        <taxon>Elateriformia</taxon>
        <taxon>Elateroidea</taxon>
        <taxon>Elateridae</taxon>
        <taxon>Agrypninae</taxon>
        <taxon>Pyrophorini</taxon>
        <taxon>Ignelater</taxon>
    </lineage>
</organism>
<dbReference type="PANTHER" id="PTHR19265">
    <property type="entry name" value="MEIOSIS-SPECIFIC NUCLEAR STRUCTURAL PROTEIN 1"/>
    <property type="match status" value="1"/>
</dbReference>
<evidence type="ECO:0000256" key="6">
    <source>
        <dbReference type="ARBA" id="ARBA00022846"/>
    </source>
</evidence>
<keyword evidence="11" id="KW-0469">Meiosis</keyword>
<dbReference type="AlphaFoldDB" id="A0A8K0D906"/>
<keyword evidence="5" id="KW-0963">Cytoplasm</keyword>
<comment type="similarity">
    <text evidence="3">Belongs to the MNS1 family.</text>
</comment>
<evidence type="ECO:0000256" key="7">
    <source>
        <dbReference type="ARBA" id="ARBA00023054"/>
    </source>
</evidence>
<evidence type="ECO:0000256" key="2">
    <source>
        <dbReference type="ARBA" id="ARBA00004611"/>
    </source>
</evidence>
<evidence type="ECO:0000256" key="5">
    <source>
        <dbReference type="ARBA" id="ARBA00022490"/>
    </source>
</evidence>
<dbReference type="Proteomes" id="UP000801492">
    <property type="component" value="Unassembled WGS sequence"/>
</dbReference>
<keyword evidence="12" id="KW-0966">Cell projection</keyword>
<evidence type="ECO:0000313" key="17">
    <source>
        <dbReference type="Proteomes" id="UP000801492"/>
    </source>
</evidence>
<evidence type="ECO:0000256" key="4">
    <source>
        <dbReference type="ARBA" id="ARBA00014813"/>
    </source>
</evidence>
<evidence type="ECO:0000256" key="12">
    <source>
        <dbReference type="ARBA" id="ARBA00023273"/>
    </source>
</evidence>
<evidence type="ECO:0000256" key="11">
    <source>
        <dbReference type="ARBA" id="ARBA00023254"/>
    </source>
</evidence>
<keyword evidence="10" id="KW-0539">Nucleus</keyword>
<accession>A0A8K0D906</accession>
<keyword evidence="9" id="KW-0206">Cytoskeleton</keyword>
<evidence type="ECO:0000256" key="8">
    <source>
        <dbReference type="ARBA" id="ARBA00023069"/>
    </source>
</evidence>
<dbReference type="InterPro" id="IPR026504">
    <property type="entry name" value="MNS1"/>
</dbReference>
<comment type="function">
    <text evidence="13">Microtubule inner protein (MIP) part of the dynein-decorated doublet microtubules (DMTs) in cilia axoneme, which is required for motile cilia beating. May play a role in the control of meiotic division and germ cell differentiation through regulation of pairing and recombination during meiosis. Required for sperm flagella assembly. May play a role in the assembly and function of the outer dynein arm-docking complex (ODA-DC). ODA-DC mediates outer dynein arms (ODA) binding onto the axonemal doublet microtubules.</text>
</comment>
<keyword evidence="8" id="KW-0969">Cilium</keyword>
<evidence type="ECO:0000256" key="10">
    <source>
        <dbReference type="ARBA" id="ARBA00023242"/>
    </source>
</evidence>
<evidence type="ECO:0000256" key="1">
    <source>
        <dbReference type="ARBA" id="ARBA00004123"/>
    </source>
</evidence>
<dbReference type="GO" id="GO:0044782">
    <property type="term" value="P:cilium organization"/>
    <property type="evidence" value="ECO:0007669"/>
    <property type="project" value="TreeGrafter"/>
</dbReference>
<keyword evidence="6" id="KW-0282">Flagellum</keyword>
<dbReference type="GO" id="GO:0005634">
    <property type="term" value="C:nucleus"/>
    <property type="evidence" value="ECO:0007669"/>
    <property type="project" value="UniProtKB-SubCell"/>
</dbReference>
<protein>
    <recommendedName>
        <fullName evidence="4">Meiosis-specific nuclear structural protein 1</fullName>
    </recommendedName>
</protein>
<keyword evidence="7 14" id="KW-0175">Coiled coil</keyword>
<dbReference type="InterPro" id="IPR043597">
    <property type="entry name" value="TPH_dom"/>
</dbReference>
<evidence type="ECO:0000256" key="3">
    <source>
        <dbReference type="ARBA" id="ARBA00009158"/>
    </source>
</evidence>